<proteinExistence type="predicted"/>
<dbReference type="AlphaFoldDB" id="A0A0C3FY10"/>
<dbReference type="HOGENOM" id="CLU_1759500_0_0_1"/>
<reference evidence="1 2" key="1">
    <citation type="submission" date="2014-04" db="EMBL/GenBank/DDBJ databases">
        <authorList>
            <consortium name="DOE Joint Genome Institute"/>
            <person name="Kuo A."/>
            <person name="Tarkka M."/>
            <person name="Buscot F."/>
            <person name="Kohler A."/>
            <person name="Nagy L.G."/>
            <person name="Floudas D."/>
            <person name="Copeland A."/>
            <person name="Barry K.W."/>
            <person name="Cichocki N."/>
            <person name="Veneault-Fourrey C."/>
            <person name="LaButti K."/>
            <person name="Lindquist E.A."/>
            <person name="Lipzen A."/>
            <person name="Lundell T."/>
            <person name="Morin E."/>
            <person name="Murat C."/>
            <person name="Sun H."/>
            <person name="Tunlid A."/>
            <person name="Henrissat B."/>
            <person name="Grigoriev I.V."/>
            <person name="Hibbett D.S."/>
            <person name="Martin F."/>
            <person name="Nordberg H.P."/>
            <person name="Cantor M.N."/>
            <person name="Hua S.X."/>
        </authorList>
    </citation>
    <scope>NUCLEOTIDE SEQUENCE [LARGE SCALE GENOMIC DNA]</scope>
    <source>
        <strain evidence="1 2">F 1598</strain>
    </source>
</reference>
<organism evidence="1 2">
    <name type="scientific">Piloderma croceum (strain F 1598)</name>
    <dbReference type="NCBI Taxonomy" id="765440"/>
    <lineage>
        <taxon>Eukaryota</taxon>
        <taxon>Fungi</taxon>
        <taxon>Dikarya</taxon>
        <taxon>Basidiomycota</taxon>
        <taxon>Agaricomycotina</taxon>
        <taxon>Agaricomycetes</taxon>
        <taxon>Agaricomycetidae</taxon>
        <taxon>Atheliales</taxon>
        <taxon>Atheliaceae</taxon>
        <taxon>Piloderma</taxon>
    </lineage>
</organism>
<protein>
    <submittedName>
        <fullName evidence="1">Uncharacterized protein</fullName>
    </submittedName>
</protein>
<reference evidence="2" key="2">
    <citation type="submission" date="2015-01" db="EMBL/GenBank/DDBJ databases">
        <title>Evolutionary Origins and Diversification of the Mycorrhizal Mutualists.</title>
        <authorList>
            <consortium name="DOE Joint Genome Institute"/>
            <consortium name="Mycorrhizal Genomics Consortium"/>
            <person name="Kohler A."/>
            <person name="Kuo A."/>
            <person name="Nagy L.G."/>
            <person name="Floudas D."/>
            <person name="Copeland A."/>
            <person name="Barry K.W."/>
            <person name="Cichocki N."/>
            <person name="Veneault-Fourrey C."/>
            <person name="LaButti K."/>
            <person name="Lindquist E.A."/>
            <person name="Lipzen A."/>
            <person name="Lundell T."/>
            <person name="Morin E."/>
            <person name="Murat C."/>
            <person name="Riley R."/>
            <person name="Ohm R."/>
            <person name="Sun H."/>
            <person name="Tunlid A."/>
            <person name="Henrissat B."/>
            <person name="Grigoriev I.V."/>
            <person name="Hibbett D.S."/>
            <person name="Martin F."/>
        </authorList>
    </citation>
    <scope>NUCLEOTIDE SEQUENCE [LARGE SCALE GENOMIC DNA]</scope>
    <source>
        <strain evidence="2">F 1598</strain>
    </source>
</reference>
<sequence length="148" mass="16862">MPADASHHKRYSIPSHLSANSFDLQHGTSAKSSISNADFLSDCRRDHAGHRSMPPASKENNAFYSMTRRVLNEIFAALDFDKEAKARRRRRAELERRRFTRPSPSYGCTTIMVNQEAYDVPTLAHESGLRHFGERKLDNDVQPPPYTS</sequence>
<name>A0A0C3FY10_PILCF</name>
<dbReference type="InParanoid" id="A0A0C3FY10"/>
<evidence type="ECO:0000313" key="2">
    <source>
        <dbReference type="Proteomes" id="UP000054166"/>
    </source>
</evidence>
<evidence type="ECO:0000313" key="1">
    <source>
        <dbReference type="EMBL" id="KIM84574.1"/>
    </source>
</evidence>
<gene>
    <name evidence="1" type="ORF">PILCRDRAFT_6205</name>
</gene>
<dbReference type="EMBL" id="KN832987">
    <property type="protein sequence ID" value="KIM84574.1"/>
    <property type="molecule type" value="Genomic_DNA"/>
</dbReference>
<accession>A0A0C3FY10</accession>
<keyword evidence="2" id="KW-1185">Reference proteome</keyword>
<dbReference type="Proteomes" id="UP000054166">
    <property type="component" value="Unassembled WGS sequence"/>
</dbReference>